<dbReference type="OrthoDB" id="392610at2759"/>
<dbReference type="InterPro" id="IPR053359">
    <property type="entry name" value="CRAM"/>
</dbReference>
<protein>
    <submittedName>
        <fullName evidence="2">Uncharacterized protein</fullName>
    </submittedName>
</protein>
<dbReference type="EMBL" id="CP016245">
    <property type="protein sequence ID" value="ANQ07472.1"/>
    <property type="molecule type" value="Genomic_DNA"/>
</dbReference>
<feature type="region of interest" description="Disordered" evidence="1">
    <location>
        <begin position="1455"/>
        <end position="1490"/>
    </location>
</feature>
<feature type="region of interest" description="Disordered" evidence="1">
    <location>
        <begin position="155"/>
        <end position="253"/>
    </location>
</feature>
<reference evidence="3" key="1">
    <citation type="submission" date="2016-06" db="EMBL/GenBank/DDBJ databases">
        <title>First high quality genome sequence of Plasmodium coatneyi using continuous long reads from single molecule, real-time sequencing.</title>
        <authorList>
            <person name="Chien J.-T."/>
            <person name="Pakala S.B."/>
            <person name="Geraldo J.A."/>
            <person name="Lapp S.A."/>
            <person name="Barnwell J.W."/>
            <person name="Kissinger J.C."/>
            <person name="Galinski M.R."/>
            <person name="Humphrey J.C."/>
        </authorList>
    </citation>
    <scope>NUCLEOTIDE SEQUENCE [LARGE SCALE GENOMIC DNA]</scope>
    <source>
        <strain evidence="3">Hackeri</strain>
    </source>
</reference>
<evidence type="ECO:0000256" key="1">
    <source>
        <dbReference type="SAM" id="MobiDB-lite"/>
    </source>
</evidence>
<feature type="region of interest" description="Disordered" evidence="1">
    <location>
        <begin position="1696"/>
        <end position="1721"/>
    </location>
</feature>
<dbReference type="Proteomes" id="UP000092716">
    <property type="component" value="Chromosome 7"/>
</dbReference>
<feature type="compositionally biased region" description="Acidic residues" evidence="1">
    <location>
        <begin position="164"/>
        <end position="186"/>
    </location>
</feature>
<evidence type="ECO:0000313" key="2">
    <source>
        <dbReference type="EMBL" id="ANQ07472.1"/>
    </source>
</evidence>
<feature type="compositionally biased region" description="Basic and acidic residues" evidence="1">
    <location>
        <begin position="232"/>
        <end position="247"/>
    </location>
</feature>
<sequence length="2145" mass="246832">MEVQTLSKKGEFIDHLLREFVCKRGKLKRKDIMNKMEYYIGILTNVNLKIVHNKNYQVVHLVLEVLLTNEVHLEPMILDKILACLNMRQILQKNDKVKIKHINNILHLLNRKSRNNLNATNLFNLLFDAVALLLEAFCEEDIYSVARRVDYTLGGKKRQHQQENDEEEEEEGDNDEDDDDELDEPPSEPLTAPLQTGKRKRANGPPSSPGGGSSESDSEPHDGGTSEGITNDEVHPPKKRKKEDGSDHGVQFPIGTHQNIARINDYVIHVNSLFSLYFKNYKPMLNDVKIYSFYSNLFGLFAYLYDYIGYIQELAERYQADEENPRSSFDAVVKNLSTLKGLIKKQITLSLDNISKGYFKSVFASYLESKEELKVNYSFFLFQENEKLLEVIYLMLNKVSNEDACFRFDPHGDKLTCQFANLHKSKRDKLIYFFKDNHSFSGKYPFLGVSKIKGCLKVLGTIMKYLLLKHPSANFPHVQTYFTLFLLIPHFELTLYGKHVKGEYAKLFNFSKSKKENTLPTVNCSVPDSDAEASVVDKRSVGETKVTIHRNAASYFKSVQVKIAHSVCRFEEELNLNDQKETYNNVHILVEYSKLVYKFLRYLNGRSNIRKDTFLFVNMTYLVKYLFDCLTNAYFELTTTKWKSALRECTTEGLSCPDTLSSSSREKMYISGKPHLLLYDRKIRNIFSTHPCGKTPQLEVTTVEKSNSRSDPGDVSTRLFLLLQPKGKKKKKKNMMIYLNYLIYVNQINLITVVHFDVTLRTVIFSTLFNFAKGITSNGRYSHNNHTGNLNIINTCRVNSFHVSSFHVNHFGGHILRNVLTKYVDIFGVKGLFKFLHYYIIGNVKAKQDQSMRSIHFLLNHVIMDVFKSSVSKWVDQVSTILAYLIEVYTYHVSKLGQAVEGILHIREGGVIADGRNILVSSSQPEQVEKNPLANYPPIVQNVETLEYIICCFLKSIPKKDITQGLLTHVKEIASVHLTKLKNEVTFHDKLGNSNSTNTKFAYSSCKFYVLYFFNYSLSRVAMYSLLHGEVKTDQLLCHPSIEHIVALVQSCFPTVEPMYDQCVKEDSLHTFFDILQMILQTLFFFISLAELHVIDLYRLAEHLNQVLKVMKKNALAEYPYPVKKKICKQITNFFIYNYTFLVTTFRGKEQIMETIYEEFTKLLFVDIAILKKEQNYQFLFDYFFLIRENKNICNLLKELFSLHFILILGDLDKGSLYPKLEGKGEGSGEDSHAEGDVPPEEEAFLSYHARALIRRNRALSNDPHKWYEMLNVKKKLASPSGSNLRKGAVHQFDESRMMRVFSRKRKNNQLLVSSRRSKFSSDRTDTPNVDVCILSNIFPLFNGIEKVKDNLYTLLCKICGNFSNYNIYTEHILVNILLSFCENLGGKDSPKIALSDFLLFVKLSVQLVLKQREYLTSGIFKTKKNVLVLKLLFHIFFLYINQWTVDSRQQGEVQKKTNNATHEKTQVQENLPSEPAPTRAKKKKSGTAPQGKAKKVKTCFVFFIKYFLRVYELVITNREDEEATTILTDDDVAYLTNHMQGGVSQTVTNEEVHSDPTDVAEKSNICAMLNKLKDFLGRILSSEEDATNDGNTTTTTAHLNALFLDLIEHVFVSFLLRHNFWEEPNSATVVQVVDALRGLQVEHLLSRANENYTTFPYSILALKIFNVASKSGVGTTSTSTSISADRGKHVVTRAKGEKSIGVTPTDKQTKKREKGSKRKDEMAMDEGNLVLFFKLFLPAKQSNDMYNSTDTTTPWEGEVKPTCLQLYDFLYHYNSVLTECTDEHSVHICIKYQNVVKNICTLFSYSSDEVRNVLTYIQRQIKMEYAESEGEAECCLYHFNIHIITLIYIFSNNGKFCADIILESRKPTDSSSFISLYLLLMRHVQTYLDNEVIIRRSSSVLFLLLHLVYKLSQLFVFFFVRLKAQTRDGSYSNLLGFVSNYCSLLVKTMDLLKNRIRTSNDGAVPNPGKDFVTHFYILNNCGLFERKKFYLYLLSHQLFVLLYEFFNIQKNELVVKSKRTIIEVAKKGGYAINFFCSYLDSILYLDSRMNKLLLRNANFLVTFLRSNKGSLNLPPIAFPILIKIVDMYEFISKTSSMGEDEYEERKFLKGIFQTTLSLLEKSSIQFCYTSLTDRKREIFNALSG</sequence>
<name>A0A1B1DXG5_9APIC</name>
<dbReference type="PANTHER" id="PTHR35577:SF7">
    <property type="entry name" value="CYSTEINE-RICH, ACIDIC INTEGRAL MEMBRANE PROTEIN"/>
    <property type="match status" value="1"/>
</dbReference>
<gene>
    <name evidence="2" type="ORF">PCOAH_00017070</name>
</gene>
<dbReference type="RefSeq" id="XP_019914167.1">
    <property type="nucleotide sequence ID" value="XM_020058516.1"/>
</dbReference>
<proteinExistence type="predicted"/>
<organism evidence="2 3">
    <name type="scientific">Plasmodium coatneyi</name>
    <dbReference type="NCBI Taxonomy" id="208452"/>
    <lineage>
        <taxon>Eukaryota</taxon>
        <taxon>Sar</taxon>
        <taxon>Alveolata</taxon>
        <taxon>Apicomplexa</taxon>
        <taxon>Aconoidasida</taxon>
        <taxon>Haemosporida</taxon>
        <taxon>Plasmodiidae</taxon>
        <taxon>Plasmodium</taxon>
    </lineage>
</organism>
<dbReference type="PANTHER" id="PTHR35577">
    <property type="entry name" value="CYSTEINE-RICH, ACIDIC INTEGRAL MEMBRANE PROTEIN-RELATED"/>
    <property type="match status" value="1"/>
</dbReference>
<evidence type="ECO:0000313" key="3">
    <source>
        <dbReference type="Proteomes" id="UP000092716"/>
    </source>
</evidence>
<dbReference type="KEGG" id="pcot:PCOAH_00017070"/>
<keyword evidence="3" id="KW-1185">Reference proteome</keyword>
<accession>A0A1B1DXG5</accession>
<dbReference type="GeneID" id="30908433"/>
<dbReference type="VEuPathDB" id="PlasmoDB:PCOAH_00017070"/>